<accession>A0A2K9AZL6</accession>
<sequence>MKTLFKWSLRLIIAIVALFIVAAVALIIFFNSDQLKTTLTKQVKEKTGAELVIEQDLSLSFFPWLAIETGGIALSQPPGFTQDKSALEIGAVSASIKLLPLISGDIEVGAVSLTDATLNITQGPQGKSNLQAFTEALQKKGEADTAQDPSTTKEALELSLQKLELTNFTVNQFDSNNKLGQSITLEQLVIEDFHPGEFRPVSASGKIAGEVNQPVMKWSLAGDLKVSQDFKQIDLQKMDASVDNVSSSIQSIGLTGVLSIAQGESTLIEHKGTVALDGQKIQLNASAGLGKVNDIKVSLSADSLTLDQFMATSSKKEIEAKPAADLSPIADFLKQSRIQGDLAIGSLNLKNSKFTDVTAKLFNKGATLHLDPFKAKAFQGDLATTASVDFASKPLALAVQPDLNNIQIGDLLAAFFDFERLSGLGALDLDMKTKGSDAKQMLQNLNGTGHINLSDGALMGIDIEKLIASGLSLQSLNKETYSGKTVFAGMKGDLKANNGVIDLSNFAINSPVFDLVGKATTDANKESIGGNFQLVLKGALKEQVEAKYPKLAGKKLPFELKGTWAEPKANIDYEAIIKAEYQGKIDEKKEELEDKVKDELEDKLGDFLKKKKKDN</sequence>
<proteinExistence type="predicted"/>
<dbReference type="Proteomes" id="UP000232693">
    <property type="component" value="Chromosome"/>
</dbReference>
<organism evidence="2 3">
    <name type="scientific">Kangiella profundi</name>
    <dbReference type="NCBI Taxonomy" id="1561924"/>
    <lineage>
        <taxon>Bacteria</taxon>
        <taxon>Pseudomonadati</taxon>
        <taxon>Pseudomonadota</taxon>
        <taxon>Gammaproteobacteria</taxon>
        <taxon>Kangiellales</taxon>
        <taxon>Kangiellaceae</taxon>
        <taxon>Kangiella</taxon>
    </lineage>
</organism>
<dbReference type="InterPro" id="IPR052894">
    <property type="entry name" value="AsmA-related"/>
</dbReference>
<dbReference type="GO" id="GO:0005886">
    <property type="term" value="C:plasma membrane"/>
    <property type="evidence" value="ECO:0007669"/>
    <property type="project" value="TreeGrafter"/>
</dbReference>
<name>A0A2K9AZL6_9GAMM</name>
<keyword evidence="3" id="KW-1185">Reference proteome</keyword>
<dbReference type="RefSeq" id="WP_106645989.1">
    <property type="nucleotide sequence ID" value="NZ_BMGO01000002.1"/>
</dbReference>
<dbReference type="PANTHER" id="PTHR30441:SF4">
    <property type="entry name" value="PROTEIN ASMA"/>
    <property type="match status" value="1"/>
</dbReference>
<dbReference type="GO" id="GO:0090313">
    <property type="term" value="P:regulation of protein targeting to membrane"/>
    <property type="evidence" value="ECO:0007669"/>
    <property type="project" value="TreeGrafter"/>
</dbReference>
<feature type="domain" description="AsmA" evidence="1">
    <location>
        <begin position="328"/>
        <end position="503"/>
    </location>
</feature>
<evidence type="ECO:0000313" key="2">
    <source>
        <dbReference type="EMBL" id="AUD78108.1"/>
    </source>
</evidence>
<evidence type="ECO:0000313" key="3">
    <source>
        <dbReference type="Proteomes" id="UP000232693"/>
    </source>
</evidence>
<dbReference type="KEGG" id="kpd:CW740_02190"/>
<dbReference type="Pfam" id="PF05170">
    <property type="entry name" value="AsmA"/>
    <property type="match status" value="2"/>
</dbReference>
<gene>
    <name evidence="2" type="ORF">CW740_02190</name>
</gene>
<dbReference type="PANTHER" id="PTHR30441">
    <property type="entry name" value="DUF748 DOMAIN-CONTAINING PROTEIN"/>
    <property type="match status" value="1"/>
</dbReference>
<dbReference type="AlphaFoldDB" id="A0A2K9AZL6"/>
<reference evidence="2 3" key="1">
    <citation type="submission" date="2017-12" db="EMBL/GenBank/DDBJ databases">
        <title>Kangiella profundi FT102 completed genome.</title>
        <authorList>
            <person name="Xu J."/>
            <person name="Wang J."/>
            <person name="Lu Y."/>
        </authorList>
    </citation>
    <scope>NUCLEOTIDE SEQUENCE [LARGE SCALE GENOMIC DNA]</scope>
    <source>
        <strain evidence="2 3">FT102</strain>
    </source>
</reference>
<dbReference type="OrthoDB" id="9766390at2"/>
<evidence type="ECO:0000259" key="1">
    <source>
        <dbReference type="Pfam" id="PF05170"/>
    </source>
</evidence>
<dbReference type="InterPro" id="IPR007844">
    <property type="entry name" value="AsmA"/>
</dbReference>
<protein>
    <submittedName>
        <fullName evidence="2">AsmA family protein</fullName>
    </submittedName>
</protein>
<dbReference type="EMBL" id="CP025120">
    <property type="protein sequence ID" value="AUD78108.1"/>
    <property type="molecule type" value="Genomic_DNA"/>
</dbReference>
<feature type="domain" description="AsmA" evidence="1">
    <location>
        <begin position="2"/>
        <end position="288"/>
    </location>
</feature>